<dbReference type="VEuPathDB" id="FungiDB:MFRU_003g00740"/>
<accession>A0A5M9JUD0</accession>
<dbReference type="Gene3D" id="3.40.720.10">
    <property type="entry name" value="Alkaline Phosphatase, subunit A"/>
    <property type="match status" value="1"/>
</dbReference>
<proteinExistence type="predicted"/>
<sequence>MALSIQAIYHEKRVKGTNPSSFSLGWEFPKSLAYKYLLILTGIMMFHLEVVTILALSGFALAAPQNIQYHDTPDDSWKSRIKNVVVLVEENRSFDTFAGGLSYNSAIDGLLHHNYCNSMNASDPTQKADVCAGPRANDVAADDPNHSISGINMQLFTTWHPDGTQPQNMRGFVTEQSITFDTFNKTRAAEVINYYTPDQIKVFNAMAENFVLFDRWFAAVPGPTNPNRAYITSGTSNGHGRNDNLFNTYGIPVKSIFEQLSENNITWINYQNSTLGPGLGFNPDAAFYNWTYTSGAYETNIAPLTKFYEDAAAGTLPQFTYINPECCSYQSYHPPSPISLGENFIKQIYEALRLSPQWNETLFILTFDEHGGFGDHVPPPTNVPAGDDLTYTETAPDGKPMTFDFKRLGIRVPTLLISPWVGKGIVEKKGRNKGGEYTHTSIIAFLDELWGLEPLTPRVSWSSTFEGLITNKLRTDTPVTLPDPLIRS</sequence>
<dbReference type="PANTHER" id="PTHR31956">
    <property type="entry name" value="NON-SPECIFIC PHOSPHOLIPASE C4-RELATED"/>
    <property type="match status" value="1"/>
</dbReference>
<feature type="transmembrane region" description="Helical" evidence="2">
    <location>
        <begin position="36"/>
        <end position="63"/>
    </location>
</feature>
<dbReference type="EMBL" id="VICG01000004">
    <property type="protein sequence ID" value="KAA8572821.1"/>
    <property type="molecule type" value="Genomic_DNA"/>
</dbReference>
<dbReference type="GO" id="GO:0042578">
    <property type="term" value="F:phosphoric ester hydrolase activity"/>
    <property type="evidence" value="ECO:0007669"/>
    <property type="project" value="UniProtKB-ARBA"/>
</dbReference>
<evidence type="ECO:0000256" key="1">
    <source>
        <dbReference type="ARBA" id="ARBA00022801"/>
    </source>
</evidence>
<dbReference type="InterPro" id="IPR007312">
    <property type="entry name" value="Phosphoesterase"/>
</dbReference>
<dbReference type="Pfam" id="PF04185">
    <property type="entry name" value="Phosphoesterase"/>
    <property type="match status" value="1"/>
</dbReference>
<keyword evidence="2" id="KW-0812">Transmembrane</keyword>
<keyword evidence="2" id="KW-0472">Membrane</keyword>
<reference evidence="3 4" key="1">
    <citation type="submission" date="2019-06" db="EMBL/GenBank/DDBJ databases">
        <title>Genome Sequence of the Brown Rot Fungal Pathogen Monilinia fructicola.</title>
        <authorList>
            <person name="De Miccolis Angelini R.M."/>
            <person name="Landi L."/>
            <person name="Abate D."/>
            <person name="Pollastro S."/>
            <person name="Romanazzi G."/>
            <person name="Faretra F."/>
        </authorList>
    </citation>
    <scope>NUCLEOTIDE SEQUENCE [LARGE SCALE GENOMIC DNA]</scope>
    <source>
        <strain evidence="3 4">Mfrc123</strain>
    </source>
</reference>
<keyword evidence="4" id="KW-1185">Reference proteome</keyword>
<name>A0A5M9JUD0_MONFR</name>
<dbReference type="PANTHER" id="PTHR31956:SF1">
    <property type="entry name" value="NON-SPECIFIC PHOSPHOLIPASE C1"/>
    <property type="match status" value="1"/>
</dbReference>
<keyword evidence="1" id="KW-0378">Hydrolase</keyword>
<comment type="caution">
    <text evidence="3">The sequence shown here is derived from an EMBL/GenBank/DDBJ whole genome shotgun (WGS) entry which is preliminary data.</text>
</comment>
<dbReference type="FunFam" id="3.40.720.10:FF:000052">
    <property type="entry name" value="Phosphatidylglycerol specific phospholipase, putative"/>
    <property type="match status" value="1"/>
</dbReference>
<evidence type="ECO:0000313" key="3">
    <source>
        <dbReference type="EMBL" id="KAA8572821.1"/>
    </source>
</evidence>
<dbReference type="AlphaFoldDB" id="A0A5M9JUD0"/>
<organism evidence="3 4">
    <name type="scientific">Monilinia fructicola</name>
    <name type="common">Brown rot fungus</name>
    <name type="synonym">Ciboria fructicola</name>
    <dbReference type="NCBI Taxonomy" id="38448"/>
    <lineage>
        <taxon>Eukaryota</taxon>
        <taxon>Fungi</taxon>
        <taxon>Dikarya</taxon>
        <taxon>Ascomycota</taxon>
        <taxon>Pezizomycotina</taxon>
        <taxon>Leotiomycetes</taxon>
        <taxon>Helotiales</taxon>
        <taxon>Sclerotiniaceae</taxon>
        <taxon>Monilinia</taxon>
    </lineage>
</organism>
<dbReference type="GO" id="GO:0009395">
    <property type="term" value="P:phospholipid catabolic process"/>
    <property type="evidence" value="ECO:0007669"/>
    <property type="project" value="TreeGrafter"/>
</dbReference>
<evidence type="ECO:0000313" key="4">
    <source>
        <dbReference type="Proteomes" id="UP000322873"/>
    </source>
</evidence>
<gene>
    <name evidence="3" type="ORF">EYC84_003393</name>
</gene>
<keyword evidence="2" id="KW-1133">Transmembrane helix</keyword>
<dbReference type="Proteomes" id="UP000322873">
    <property type="component" value="Unassembled WGS sequence"/>
</dbReference>
<evidence type="ECO:0000256" key="2">
    <source>
        <dbReference type="SAM" id="Phobius"/>
    </source>
</evidence>
<dbReference type="SUPFAM" id="SSF53649">
    <property type="entry name" value="Alkaline phosphatase-like"/>
    <property type="match status" value="1"/>
</dbReference>
<protein>
    <submittedName>
        <fullName evidence="3">Uncharacterized protein</fullName>
    </submittedName>
</protein>
<dbReference type="InterPro" id="IPR017850">
    <property type="entry name" value="Alkaline_phosphatase_core_sf"/>
</dbReference>